<evidence type="ECO:0000313" key="2">
    <source>
        <dbReference type="Proteomes" id="UP001243364"/>
    </source>
</evidence>
<reference evidence="1 2" key="1">
    <citation type="submission" date="2023-07" db="EMBL/GenBank/DDBJ databases">
        <title>Comparative genomics of wheat-associated soil bacteria to identify genetic determinants of phenazine resistance.</title>
        <authorList>
            <person name="Mouncey N."/>
        </authorList>
    </citation>
    <scope>NUCLEOTIDE SEQUENCE [LARGE SCALE GENOMIC DNA]</scope>
    <source>
        <strain evidence="1 2">W4I19-2</strain>
    </source>
</reference>
<dbReference type="RefSeq" id="WP_307039072.1">
    <property type="nucleotide sequence ID" value="NZ_JAUSYA010000001.1"/>
</dbReference>
<organism evidence="1 2">
    <name type="scientific">Streptomyces achromogenes</name>
    <dbReference type="NCBI Taxonomy" id="67255"/>
    <lineage>
        <taxon>Bacteria</taxon>
        <taxon>Bacillati</taxon>
        <taxon>Actinomycetota</taxon>
        <taxon>Actinomycetes</taxon>
        <taxon>Kitasatosporales</taxon>
        <taxon>Streptomycetaceae</taxon>
        <taxon>Streptomyces</taxon>
    </lineage>
</organism>
<protein>
    <submittedName>
        <fullName evidence="1">Aryl-alcohol dehydrogenase-like predicted oxidoreductase</fullName>
    </submittedName>
</protein>
<dbReference type="EMBL" id="JAUSYA010000001">
    <property type="protein sequence ID" value="MDQ0681189.1"/>
    <property type="molecule type" value="Genomic_DNA"/>
</dbReference>
<accession>A0ABU0PS28</accession>
<dbReference type="InterPro" id="IPR036812">
    <property type="entry name" value="NAD(P)_OxRdtase_dom_sf"/>
</dbReference>
<gene>
    <name evidence="1" type="ORF">QFZ56_000152</name>
</gene>
<dbReference type="SUPFAM" id="SSF51430">
    <property type="entry name" value="NAD(P)-linked oxidoreductase"/>
    <property type="match status" value="1"/>
</dbReference>
<dbReference type="Gene3D" id="3.20.20.100">
    <property type="entry name" value="NADP-dependent oxidoreductase domain"/>
    <property type="match status" value="1"/>
</dbReference>
<name>A0ABU0PS28_STRAH</name>
<proteinExistence type="predicted"/>
<sequence length="67" mass="7279">MRTRTSLADVAKELGATRNQVVLAWPLRGKPPVLLALGVSSVSQLDGCLGALDLERDDELRHRLDNA</sequence>
<dbReference type="Proteomes" id="UP001243364">
    <property type="component" value="Unassembled WGS sequence"/>
</dbReference>
<keyword evidence="2" id="KW-1185">Reference proteome</keyword>
<comment type="caution">
    <text evidence="1">The sequence shown here is derived from an EMBL/GenBank/DDBJ whole genome shotgun (WGS) entry which is preliminary data.</text>
</comment>
<evidence type="ECO:0000313" key="1">
    <source>
        <dbReference type="EMBL" id="MDQ0681189.1"/>
    </source>
</evidence>